<dbReference type="PANTHER" id="PTHR46124">
    <property type="entry name" value="D-AMINOACYL-TRNA DEACYLASE"/>
    <property type="match status" value="1"/>
</dbReference>
<reference evidence="3 4" key="1">
    <citation type="journal article" date="2015" name="Genome Announc.">
        <title>Expanding the biotechnology potential of lactobacilli through comparative genomics of 213 strains and associated genera.</title>
        <authorList>
            <person name="Sun Z."/>
            <person name="Harris H.M."/>
            <person name="McCann A."/>
            <person name="Guo C."/>
            <person name="Argimon S."/>
            <person name="Zhang W."/>
            <person name="Yang X."/>
            <person name="Jeffery I.B."/>
            <person name="Cooney J.C."/>
            <person name="Kagawa T.F."/>
            <person name="Liu W."/>
            <person name="Song Y."/>
            <person name="Salvetti E."/>
            <person name="Wrobel A."/>
            <person name="Rasinkangas P."/>
            <person name="Parkhill J."/>
            <person name="Rea M.C."/>
            <person name="O'Sullivan O."/>
            <person name="Ritari J."/>
            <person name="Douillard F.P."/>
            <person name="Paul Ross R."/>
            <person name="Yang R."/>
            <person name="Briner A.E."/>
            <person name="Felis G.E."/>
            <person name="de Vos W.M."/>
            <person name="Barrangou R."/>
            <person name="Klaenhammer T.R."/>
            <person name="Caufield P.W."/>
            <person name="Cui Y."/>
            <person name="Zhang H."/>
            <person name="O'Toole P.W."/>
        </authorList>
    </citation>
    <scope>NUCLEOTIDE SEQUENCE [LARGE SCALE GENOMIC DNA]</scope>
    <source>
        <strain evidence="3 4">DSM 26202</strain>
    </source>
</reference>
<dbReference type="EMBL" id="JQCH01000013">
    <property type="protein sequence ID" value="KRO09683.1"/>
    <property type="molecule type" value="Genomic_DNA"/>
</dbReference>
<dbReference type="Proteomes" id="UP000051884">
    <property type="component" value="Unassembled WGS sequence"/>
</dbReference>
<evidence type="ECO:0000313" key="3">
    <source>
        <dbReference type="EMBL" id="KRO09683.1"/>
    </source>
</evidence>
<dbReference type="PANTHER" id="PTHR46124:SF2">
    <property type="entry name" value="D-AMINOACYL-TRNA DEACYLASE"/>
    <property type="match status" value="1"/>
</dbReference>
<evidence type="ECO:0000256" key="2">
    <source>
        <dbReference type="ARBA" id="ARBA00022801"/>
    </source>
</evidence>
<keyword evidence="4" id="KW-1185">Reference proteome</keyword>
<dbReference type="PROSITE" id="PS01090">
    <property type="entry name" value="TATD_2"/>
    <property type="match status" value="1"/>
</dbReference>
<organism evidence="3 4">
    <name type="scientific">Paucilactobacillus hokkaidonensis</name>
    <dbReference type="NCBI Taxonomy" id="1193095"/>
    <lineage>
        <taxon>Bacteria</taxon>
        <taxon>Bacillati</taxon>
        <taxon>Bacillota</taxon>
        <taxon>Bacilli</taxon>
        <taxon>Lactobacillales</taxon>
        <taxon>Lactobacillaceae</taxon>
        <taxon>Paucilactobacillus</taxon>
    </lineage>
</organism>
<dbReference type="InterPro" id="IPR015991">
    <property type="entry name" value="TatD/YcfH-like"/>
</dbReference>
<dbReference type="PIRSF" id="PIRSF005902">
    <property type="entry name" value="DNase_TatD"/>
    <property type="match status" value="1"/>
</dbReference>
<keyword evidence="2" id="KW-0378">Hydrolase</keyword>
<dbReference type="InterPro" id="IPR001130">
    <property type="entry name" value="TatD-like"/>
</dbReference>
<evidence type="ECO:0000256" key="1">
    <source>
        <dbReference type="ARBA" id="ARBA00022723"/>
    </source>
</evidence>
<proteinExistence type="predicted"/>
<evidence type="ECO:0000313" key="4">
    <source>
        <dbReference type="Proteomes" id="UP000051884"/>
    </source>
</evidence>
<dbReference type="InterPro" id="IPR018228">
    <property type="entry name" value="DNase_TatD-rel_CS"/>
</dbReference>
<dbReference type="SUPFAM" id="SSF51556">
    <property type="entry name" value="Metallo-dependent hydrolases"/>
    <property type="match status" value="1"/>
</dbReference>
<dbReference type="Gene3D" id="3.20.20.140">
    <property type="entry name" value="Metal-dependent hydrolases"/>
    <property type="match status" value="1"/>
</dbReference>
<protein>
    <submittedName>
        <fullName evidence="3">DNAse</fullName>
    </submittedName>
</protein>
<comment type="caution">
    <text evidence="3">The sequence shown here is derived from an EMBL/GenBank/DDBJ whole genome shotgun (WGS) entry which is preliminary data.</text>
</comment>
<gene>
    <name evidence="3" type="ORF">IV59_GL000441</name>
</gene>
<accession>A0ABR5Q780</accession>
<keyword evidence="1" id="KW-0479">Metal-binding</keyword>
<name>A0ABR5Q780_9LACO</name>
<dbReference type="NCBIfam" id="TIGR00010">
    <property type="entry name" value="YchF/TatD family DNA exonuclease"/>
    <property type="match status" value="1"/>
</dbReference>
<dbReference type="InterPro" id="IPR032466">
    <property type="entry name" value="Metal_Hydrolase"/>
</dbReference>
<sequence>MDPASNKEKIVAIYTHEELLNIYDSHTHLNDDVFFDEVPAYMARAKHFGVTQMNIVGSDIQLNQRALELAHAYDNLHAIVGWHPEESKDYDAGTEKLLIEQLSDPQTVAVGEMGLDYYQDVSPKDIQKKVFARQIAIAKEHHLPISIHDRDAFEDTYQILKDADVRDIGGVMHSFNGDTEWLKKFLDLGMHISYSGVASFKNANEVHESVLQTPLDKMLVETDAPYLTPAPYRGKQNEPGFTKFVVEAIAKLRDVSPKEIANATYENAVQLFGINNAEN</sequence>
<dbReference type="CDD" id="cd01310">
    <property type="entry name" value="TatD_DNAse"/>
    <property type="match status" value="1"/>
</dbReference>
<dbReference type="Pfam" id="PF01026">
    <property type="entry name" value="TatD_DNase"/>
    <property type="match status" value="1"/>
</dbReference>